<feature type="compositionally biased region" description="Pro residues" evidence="3">
    <location>
        <begin position="579"/>
        <end position="588"/>
    </location>
</feature>
<name>A0AA39QAH4_9AGAR</name>
<dbReference type="Pfam" id="PF00168">
    <property type="entry name" value="C2"/>
    <property type="match status" value="2"/>
</dbReference>
<dbReference type="EMBL" id="JAUEPU010000011">
    <property type="protein sequence ID" value="KAK0498321.1"/>
    <property type="molecule type" value="Genomic_DNA"/>
</dbReference>
<feature type="region of interest" description="Disordered" evidence="3">
    <location>
        <begin position="74"/>
        <end position="95"/>
    </location>
</feature>
<feature type="compositionally biased region" description="Low complexity" evidence="3">
    <location>
        <begin position="216"/>
        <end position="229"/>
    </location>
</feature>
<feature type="compositionally biased region" description="Polar residues" evidence="3">
    <location>
        <begin position="530"/>
        <end position="540"/>
    </location>
</feature>
<dbReference type="AlphaFoldDB" id="A0AA39QAH4"/>
<dbReference type="InterPro" id="IPR035892">
    <property type="entry name" value="C2_domain_sf"/>
</dbReference>
<evidence type="ECO:0000259" key="4">
    <source>
        <dbReference type="PROSITE" id="PS50004"/>
    </source>
</evidence>
<feature type="compositionally biased region" description="Polar residues" evidence="3">
    <location>
        <begin position="682"/>
        <end position="693"/>
    </location>
</feature>
<dbReference type="InterPro" id="IPR000008">
    <property type="entry name" value="C2_dom"/>
</dbReference>
<protein>
    <recommendedName>
        <fullName evidence="4">C2 domain-containing protein</fullName>
    </recommendedName>
</protein>
<keyword evidence="6" id="KW-1185">Reference proteome</keyword>
<feature type="compositionally biased region" description="Pro residues" evidence="3">
    <location>
        <begin position="621"/>
        <end position="633"/>
    </location>
</feature>
<accession>A0AA39QAH4</accession>
<dbReference type="Proteomes" id="UP001175228">
    <property type="component" value="Unassembled WGS sequence"/>
</dbReference>
<feature type="compositionally biased region" description="Low complexity" evidence="3">
    <location>
        <begin position="561"/>
        <end position="571"/>
    </location>
</feature>
<feature type="compositionally biased region" description="Low complexity" evidence="3">
    <location>
        <begin position="305"/>
        <end position="319"/>
    </location>
</feature>
<keyword evidence="1" id="KW-0479">Metal-binding</keyword>
<evidence type="ECO:0000313" key="6">
    <source>
        <dbReference type="Proteomes" id="UP001175228"/>
    </source>
</evidence>
<gene>
    <name evidence="5" type="ORF">EDD18DRAFT_1351007</name>
</gene>
<feature type="region of interest" description="Disordered" evidence="3">
    <location>
        <begin position="163"/>
        <end position="236"/>
    </location>
</feature>
<dbReference type="SUPFAM" id="SSF49562">
    <property type="entry name" value="C2 domain (Calcium/lipid-binding domain, CaLB)"/>
    <property type="match status" value="1"/>
</dbReference>
<feature type="compositionally biased region" description="Pro residues" evidence="3">
    <location>
        <begin position="507"/>
        <end position="525"/>
    </location>
</feature>
<proteinExistence type="predicted"/>
<feature type="compositionally biased region" description="Pro residues" evidence="3">
    <location>
        <begin position="551"/>
        <end position="560"/>
    </location>
</feature>
<reference evidence="5" key="1">
    <citation type="submission" date="2023-06" db="EMBL/GenBank/DDBJ databases">
        <authorList>
            <consortium name="Lawrence Berkeley National Laboratory"/>
            <person name="Ahrendt S."/>
            <person name="Sahu N."/>
            <person name="Indic B."/>
            <person name="Wong-Bajracharya J."/>
            <person name="Merenyi Z."/>
            <person name="Ke H.-M."/>
            <person name="Monk M."/>
            <person name="Kocsube S."/>
            <person name="Drula E."/>
            <person name="Lipzen A."/>
            <person name="Balint B."/>
            <person name="Henrissat B."/>
            <person name="Andreopoulos B."/>
            <person name="Martin F.M."/>
            <person name="Harder C.B."/>
            <person name="Rigling D."/>
            <person name="Ford K.L."/>
            <person name="Foster G.D."/>
            <person name="Pangilinan J."/>
            <person name="Papanicolaou A."/>
            <person name="Barry K."/>
            <person name="LaButti K."/>
            <person name="Viragh M."/>
            <person name="Koriabine M."/>
            <person name="Yan M."/>
            <person name="Riley R."/>
            <person name="Champramary S."/>
            <person name="Plett K.L."/>
            <person name="Tsai I.J."/>
            <person name="Slot J."/>
            <person name="Sipos G."/>
            <person name="Plett J."/>
            <person name="Nagy L.G."/>
            <person name="Grigoriev I.V."/>
        </authorList>
    </citation>
    <scope>NUCLEOTIDE SEQUENCE</scope>
    <source>
        <strain evidence="5">HWK02</strain>
    </source>
</reference>
<evidence type="ECO:0000313" key="5">
    <source>
        <dbReference type="EMBL" id="KAK0498321.1"/>
    </source>
</evidence>
<organism evidence="5 6">
    <name type="scientific">Armillaria luteobubalina</name>
    <dbReference type="NCBI Taxonomy" id="153913"/>
    <lineage>
        <taxon>Eukaryota</taxon>
        <taxon>Fungi</taxon>
        <taxon>Dikarya</taxon>
        <taxon>Basidiomycota</taxon>
        <taxon>Agaricomycotina</taxon>
        <taxon>Agaricomycetes</taxon>
        <taxon>Agaricomycetidae</taxon>
        <taxon>Agaricales</taxon>
        <taxon>Marasmiineae</taxon>
        <taxon>Physalacriaceae</taxon>
        <taxon>Armillaria</taxon>
    </lineage>
</organism>
<feature type="compositionally biased region" description="Pro residues" evidence="3">
    <location>
        <begin position="642"/>
        <end position="651"/>
    </location>
</feature>
<dbReference type="GO" id="GO:0046872">
    <property type="term" value="F:metal ion binding"/>
    <property type="evidence" value="ECO:0007669"/>
    <property type="project" value="UniProtKB-KW"/>
</dbReference>
<feature type="compositionally biased region" description="Polar residues" evidence="3">
    <location>
        <begin position="474"/>
        <end position="487"/>
    </location>
</feature>
<feature type="region of interest" description="Disordered" evidence="3">
    <location>
        <begin position="460"/>
        <end position="693"/>
    </location>
</feature>
<comment type="caution">
    <text evidence="5">The sequence shown here is derived from an EMBL/GenBank/DDBJ whole genome shotgun (WGS) entry which is preliminary data.</text>
</comment>
<dbReference type="PANTHER" id="PTHR46502:SF2">
    <property type="entry name" value="16 KDA PHLOEM PROTEIN 2"/>
    <property type="match status" value="1"/>
</dbReference>
<dbReference type="PROSITE" id="PS50004">
    <property type="entry name" value="C2"/>
    <property type="match status" value="1"/>
</dbReference>
<evidence type="ECO:0000256" key="3">
    <source>
        <dbReference type="SAM" id="MobiDB-lite"/>
    </source>
</evidence>
<feature type="compositionally biased region" description="Pro residues" evidence="3">
    <location>
        <begin position="320"/>
        <end position="329"/>
    </location>
</feature>
<evidence type="ECO:0000256" key="2">
    <source>
        <dbReference type="ARBA" id="ARBA00022837"/>
    </source>
</evidence>
<keyword evidence="2" id="KW-0106">Calcium</keyword>
<sequence>MSFTPREIGTLIVVIVKANHLTNKRHIGKQDPYCSVEFEGRKGRTKTIKRGGQHPEWDEELRFAVFEDVEDELARTADRTPSPPAKNGSSPLRKSTTKFKTKKVIKLAVYADDTREPELVGEALVDLTTVLTKGEQDECYTLMYKERFAGQVYLELTFYSNEAPPAKKTKPKPKDKNYAGPGEFVGESSIPNGKGAPPSRIVSTSVLPNHHRRQSDSISSVSSMRPSSSLAQLDLYNPPYERQRRLTSTSSIVNDFGNLTLSDSKRRESFPPVASVSGPGIYDPRVPFPQHSSSLPPEQTYGYEPSISDSASTYSSIPPSTLPPQPGLPYPAHAPYQQSYEVAPTPGFAKPTMRPRYSVPTSSSGFMPLSSHSRVLPSHPSEPSGFAPPLAHTPVATLYTGNHFPPQQSFTPMPPQTPALMSLPTSSSPSSILDGPLPYPGTTQYSYSYAPAPPAPLAQSYMPHMLPQTPHPPLQQSYTGYSMTPVPSQEAIPASSSLSTSQGPGSRPLPQPQQPPQVLPPPPQVNQPQYSAYSPSQANSVMFPPTNGYQPVPPPPPPPLQNNSPPRSPRSYMETSQPVKPPPPPPPVSQYEPHAPRRRASLPTPPGQGQQQQQPLRGALPIPPPPPPPPPPGDYHQSSHPLPIPPPPPSDFGPLAQLYVPGPPPRPPQLDAEGHWVPPSMPVQQSYAPQGWA</sequence>
<feature type="compositionally biased region" description="Low complexity" evidence="3">
    <location>
        <begin position="495"/>
        <end position="506"/>
    </location>
</feature>
<dbReference type="SMART" id="SM00239">
    <property type="entry name" value="C2"/>
    <property type="match status" value="1"/>
</dbReference>
<dbReference type="PANTHER" id="PTHR46502">
    <property type="entry name" value="C2 DOMAIN-CONTAINING"/>
    <property type="match status" value="1"/>
</dbReference>
<feature type="region of interest" description="Disordered" evidence="3">
    <location>
        <begin position="262"/>
        <end position="329"/>
    </location>
</feature>
<dbReference type="Gene3D" id="2.60.40.150">
    <property type="entry name" value="C2 domain"/>
    <property type="match status" value="1"/>
</dbReference>
<feature type="domain" description="C2" evidence="4">
    <location>
        <begin position="1"/>
        <end position="140"/>
    </location>
</feature>
<evidence type="ECO:0000256" key="1">
    <source>
        <dbReference type="ARBA" id="ARBA00022723"/>
    </source>
</evidence>